<evidence type="ECO:0000313" key="9">
    <source>
        <dbReference type="EMBL" id="MCA9758978.1"/>
    </source>
</evidence>
<evidence type="ECO:0000256" key="7">
    <source>
        <dbReference type="SAM" id="MobiDB-lite"/>
    </source>
</evidence>
<evidence type="ECO:0000256" key="3">
    <source>
        <dbReference type="ARBA" id="ARBA00022801"/>
    </source>
</evidence>
<keyword evidence="3" id="KW-0378">Hydrolase</keyword>
<evidence type="ECO:0000313" key="10">
    <source>
        <dbReference type="Proteomes" id="UP000739538"/>
    </source>
</evidence>
<dbReference type="PIRSF" id="PIRSF005814">
    <property type="entry name" value="MutS_YshD"/>
    <property type="match status" value="1"/>
</dbReference>
<feature type="non-terminal residue" evidence="9">
    <location>
        <position position="1"/>
    </location>
</feature>
<dbReference type="Pfam" id="PF01713">
    <property type="entry name" value="Smr"/>
    <property type="match status" value="1"/>
</dbReference>
<evidence type="ECO:0000256" key="1">
    <source>
        <dbReference type="ARBA" id="ARBA00022730"/>
    </source>
</evidence>
<dbReference type="SMART" id="SM00534">
    <property type="entry name" value="MUTSac"/>
    <property type="match status" value="1"/>
</dbReference>
<dbReference type="EMBL" id="JAGQHS010000241">
    <property type="protein sequence ID" value="MCA9758978.1"/>
    <property type="molecule type" value="Genomic_DNA"/>
</dbReference>
<evidence type="ECO:0000256" key="4">
    <source>
        <dbReference type="ARBA" id="ARBA00022840"/>
    </source>
</evidence>
<dbReference type="Gene3D" id="3.40.50.300">
    <property type="entry name" value="P-loop containing nucleotide triphosphate hydrolases"/>
    <property type="match status" value="1"/>
</dbReference>
<sequence length="618" mass="68002">DRREDAFVTLRDDRYVVSIRNHDRELFPGFVHGRSHSGQSVLVEPVEALEINNRLADRREDVRQEELRVLRELTDALQEHAEGLREAHDIVGTCDLIRAQAKLALRIKAGAPDLNESGEIRIVAGRHPILADAQAGGGAPVVPLDLELGGERSVLLVSGPNMGGKTVALKTVGLLTLMARAGLHVPAEPGTDLPLVDEVFVDLGDEQSIEADLSTFAAHLRNIGRLWDRATSRSLVLLDELGGGTDPEEGAALAMALLTGLAERGTLAVATTHLTSLKLYAQEAAGMWNGSMEFDAVSLEPRFRLQMGEVGRSRAFEIAQRILPGSTLLERAQEYRSPQLVEFDRIWARVDEERRALEAERSGLAADHRRLADLAEKRSRQVERLNDRVKAVRDARDRLVDEAYQKALAEVAAIRRELEDELKKGHPEGGVQAARRAERKMQRVRAASRDRGPRRREPGRRLDPSGIVVGGQAYIPDLRALVRIERVDSEAGKVRVDWHGRHLEVQVSALEAPPEGSSKSTPKAAVRYDIGTDSVSRELDLRGQRAEDARENLDRFLDQAALAGLGQIRIVHGKGTGTLKREVEGALAKHPLVETYRIGEPSEGGWGVTIVALARPRT</sequence>
<dbReference type="GO" id="GO:0006298">
    <property type="term" value="P:mismatch repair"/>
    <property type="evidence" value="ECO:0007669"/>
    <property type="project" value="InterPro"/>
</dbReference>
<dbReference type="FunFam" id="3.40.50.300:FF:000830">
    <property type="entry name" value="Endonuclease MutS2"/>
    <property type="match status" value="1"/>
</dbReference>
<dbReference type="InterPro" id="IPR045076">
    <property type="entry name" value="MutS"/>
</dbReference>
<dbReference type="GO" id="GO:0030983">
    <property type="term" value="F:mismatched DNA binding"/>
    <property type="evidence" value="ECO:0007669"/>
    <property type="project" value="InterPro"/>
</dbReference>
<dbReference type="Proteomes" id="UP000739538">
    <property type="component" value="Unassembled WGS sequence"/>
</dbReference>
<dbReference type="AlphaFoldDB" id="A0A956SI00"/>
<proteinExistence type="predicted"/>
<feature type="domain" description="Smr" evidence="8">
    <location>
        <begin position="539"/>
        <end position="614"/>
    </location>
</feature>
<dbReference type="PANTHER" id="PTHR48466:SF2">
    <property type="entry name" value="OS10G0509000 PROTEIN"/>
    <property type="match status" value="1"/>
</dbReference>
<name>A0A956SI00_UNCEI</name>
<dbReference type="InterPro" id="IPR036063">
    <property type="entry name" value="Smr_dom_sf"/>
</dbReference>
<dbReference type="InterPro" id="IPR005747">
    <property type="entry name" value="MutS2"/>
</dbReference>
<evidence type="ECO:0000256" key="6">
    <source>
        <dbReference type="ARBA" id="ARBA00023125"/>
    </source>
</evidence>
<gene>
    <name evidence="9" type="ORF">KDA27_24495</name>
</gene>
<dbReference type="InterPro" id="IPR027417">
    <property type="entry name" value="P-loop_NTPase"/>
</dbReference>
<keyword evidence="5" id="KW-0694">RNA-binding</keyword>
<dbReference type="GO" id="GO:0140664">
    <property type="term" value="F:ATP-dependent DNA damage sensor activity"/>
    <property type="evidence" value="ECO:0007669"/>
    <property type="project" value="InterPro"/>
</dbReference>
<dbReference type="InterPro" id="IPR002625">
    <property type="entry name" value="Smr_dom"/>
</dbReference>
<evidence type="ECO:0000256" key="2">
    <source>
        <dbReference type="ARBA" id="ARBA00022741"/>
    </source>
</evidence>
<dbReference type="GO" id="GO:0019843">
    <property type="term" value="F:rRNA binding"/>
    <property type="evidence" value="ECO:0007669"/>
    <property type="project" value="UniProtKB-KW"/>
</dbReference>
<dbReference type="SUPFAM" id="SSF48334">
    <property type="entry name" value="DNA repair protein MutS, domain III"/>
    <property type="match status" value="1"/>
</dbReference>
<dbReference type="InterPro" id="IPR000432">
    <property type="entry name" value="DNA_mismatch_repair_MutS_C"/>
</dbReference>
<keyword evidence="1" id="KW-0699">rRNA-binding</keyword>
<feature type="compositionally biased region" description="Basic and acidic residues" evidence="7">
    <location>
        <begin position="435"/>
        <end position="463"/>
    </location>
</feature>
<evidence type="ECO:0000259" key="8">
    <source>
        <dbReference type="PROSITE" id="PS50828"/>
    </source>
</evidence>
<comment type="caution">
    <text evidence="9">The sequence shown here is derived from an EMBL/GenBank/DDBJ whole genome shotgun (WGS) entry which is preliminary data.</text>
</comment>
<dbReference type="GO" id="GO:0016887">
    <property type="term" value="F:ATP hydrolysis activity"/>
    <property type="evidence" value="ECO:0007669"/>
    <property type="project" value="InterPro"/>
</dbReference>
<dbReference type="GO" id="GO:0005524">
    <property type="term" value="F:ATP binding"/>
    <property type="evidence" value="ECO:0007669"/>
    <property type="project" value="UniProtKB-KW"/>
</dbReference>
<dbReference type="GO" id="GO:0004519">
    <property type="term" value="F:endonuclease activity"/>
    <property type="evidence" value="ECO:0007669"/>
    <property type="project" value="UniProtKB-KW"/>
</dbReference>
<feature type="region of interest" description="Disordered" evidence="7">
    <location>
        <begin position="423"/>
        <end position="465"/>
    </location>
</feature>
<dbReference type="PANTHER" id="PTHR48466">
    <property type="entry name" value="OS10G0509000 PROTEIN-RELATED"/>
    <property type="match status" value="1"/>
</dbReference>
<dbReference type="NCBIfam" id="TIGR01069">
    <property type="entry name" value="mutS2"/>
    <property type="match status" value="1"/>
</dbReference>
<dbReference type="SUPFAM" id="SSF52540">
    <property type="entry name" value="P-loop containing nucleoside triphosphate hydrolases"/>
    <property type="match status" value="1"/>
</dbReference>
<dbReference type="PROSITE" id="PS50828">
    <property type="entry name" value="SMR"/>
    <property type="match status" value="1"/>
</dbReference>
<reference evidence="9" key="1">
    <citation type="submission" date="2020-04" db="EMBL/GenBank/DDBJ databases">
        <authorList>
            <person name="Zhang T."/>
        </authorList>
    </citation>
    <scope>NUCLEOTIDE SEQUENCE</scope>
    <source>
        <strain evidence="9">HKST-UBA02</strain>
    </source>
</reference>
<keyword evidence="6" id="KW-0238">DNA-binding</keyword>
<dbReference type="Pfam" id="PF00488">
    <property type="entry name" value="MutS_V"/>
    <property type="match status" value="1"/>
</dbReference>
<accession>A0A956SI00</accession>
<keyword evidence="2" id="KW-0547">Nucleotide-binding</keyword>
<dbReference type="SMART" id="SM00463">
    <property type="entry name" value="SMR"/>
    <property type="match status" value="1"/>
</dbReference>
<organism evidence="9 10">
    <name type="scientific">Eiseniibacteriota bacterium</name>
    <dbReference type="NCBI Taxonomy" id="2212470"/>
    <lineage>
        <taxon>Bacteria</taxon>
        <taxon>Candidatus Eiseniibacteriota</taxon>
    </lineage>
</organism>
<evidence type="ECO:0000256" key="5">
    <source>
        <dbReference type="ARBA" id="ARBA00022884"/>
    </source>
</evidence>
<dbReference type="Gene3D" id="3.30.1370.110">
    <property type="match status" value="1"/>
</dbReference>
<protein>
    <submittedName>
        <fullName evidence="9">Smr/MutS family protein</fullName>
    </submittedName>
</protein>
<dbReference type="SUPFAM" id="SSF160443">
    <property type="entry name" value="SMR domain-like"/>
    <property type="match status" value="1"/>
</dbReference>
<dbReference type="GO" id="GO:0045910">
    <property type="term" value="P:negative regulation of DNA recombination"/>
    <property type="evidence" value="ECO:0007669"/>
    <property type="project" value="InterPro"/>
</dbReference>
<keyword evidence="4" id="KW-0067">ATP-binding</keyword>
<reference evidence="9" key="2">
    <citation type="journal article" date="2021" name="Microbiome">
        <title>Successional dynamics and alternative stable states in a saline activated sludge microbial community over 9 years.</title>
        <authorList>
            <person name="Wang Y."/>
            <person name="Ye J."/>
            <person name="Ju F."/>
            <person name="Liu L."/>
            <person name="Boyd J.A."/>
            <person name="Deng Y."/>
            <person name="Parks D.H."/>
            <person name="Jiang X."/>
            <person name="Yin X."/>
            <person name="Woodcroft B.J."/>
            <person name="Tyson G.W."/>
            <person name="Hugenholtz P."/>
            <person name="Polz M.F."/>
            <person name="Zhang T."/>
        </authorList>
    </citation>
    <scope>NUCLEOTIDE SEQUENCE</scope>
    <source>
        <strain evidence="9">HKST-UBA02</strain>
    </source>
</reference>
<dbReference type="InterPro" id="IPR036187">
    <property type="entry name" value="DNA_mismatch_repair_MutS_sf"/>
</dbReference>